<dbReference type="Proteomes" id="UP001303115">
    <property type="component" value="Unassembled WGS sequence"/>
</dbReference>
<feature type="compositionally biased region" description="Acidic residues" evidence="1">
    <location>
        <begin position="521"/>
        <end position="534"/>
    </location>
</feature>
<feature type="compositionally biased region" description="Polar residues" evidence="1">
    <location>
        <begin position="463"/>
        <end position="475"/>
    </location>
</feature>
<comment type="caution">
    <text evidence="2">The sequence shown here is derived from an EMBL/GenBank/DDBJ whole genome shotgun (WGS) entry which is preliminary data.</text>
</comment>
<dbReference type="Pfam" id="PF14441">
    <property type="entry name" value="OTT_1508_deam"/>
    <property type="match status" value="1"/>
</dbReference>
<dbReference type="EMBL" id="MU854354">
    <property type="protein sequence ID" value="KAK4041594.1"/>
    <property type="molecule type" value="Genomic_DNA"/>
</dbReference>
<gene>
    <name evidence="2" type="ORF">C8A01DRAFT_14674</name>
</gene>
<sequence>MSHSEYAHMPPSLRKRFYEPVILLNALRSVYLKDNRISEPDLEGSQGKSPKETYFCFLNKLSQICDSQPKQPLGKTVSAIVALDSGTIEFRLASNQRDSRELDTVREYLTDILEVLGRVTDHEVNDKAFMGTVFSGILQKVLAFNRPRVEDYMAALVPANRLPFCIEYSAADGTSEGKIAADALRSLQPHLEAAVDKPRLNDDEFARHTEALLQTINQHYESSPLEEYMKQKTRGHNNADSPWSEVRHALGRLLSYFIAIKVLISARKFWPRLFVDFEVTSIPSSEPLADPPAIRRNAKGIISRMSRNKATLDAYQRHAAHLQAHHLDERIRDHVHPSRFRPIVHAEVNLLASVLRSQAAAEHEGEDPLRFFNEAEFGAYIGSSKPTCFLCRAYFAKHPSGVGCRATHGNLYGNWRAPEADTDEGAAEQREILEGMVKEVRNEAGRAIRERSYTRRKHDSRDTPSNPLGSTTVGDTSVGRWEDLDELASRMGQVSLDVSSTRGWSDDSRETSPDSPGHGEDNDEEDDDGGGAKL</sequence>
<dbReference type="PANTHER" id="PTHR42037:SF1">
    <property type="match status" value="1"/>
</dbReference>
<proteinExistence type="predicted"/>
<protein>
    <submittedName>
        <fullName evidence="2">Uncharacterized protein</fullName>
    </submittedName>
</protein>
<feature type="compositionally biased region" description="Basic and acidic residues" evidence="1">
    <location>
        <begin position="443"/>
        <end position="453"/>
    </location>
</feature>
<dbReference type="InterPro" id="IPR027796">
    <property type="entry name" value="OTT_1508_deam-like"/>
</dbReference>
<evidence type="ECO:0000256" key="1">
    <source>
        <dbReference type="SAM" id="MobiDB-lite"/>
    </source>
</evidence>
<dbReference type="PANTHER" id="PTHR42037">
    <property type="match status" value="1"/>
</dbReference>
<name>A0AAN6PM31_9PEZI</name>
<dbReference type="AlphaFoldDB" id="A0AAN6PM31"/>
<organism evidence="2 3">
    <name type="scientific">Parachaetomium inaequale</name>
    <dbReference type="NCBI Taxonomy" id="2588326"/>
    <lineage>
        <taxon>Eukaryota</taxon>
        <taxon>Fungi</taxon>
        <taxon>Dikarya</taxon>
        <taxon>Ascomycota</taxon>
        <taxon>Pezizomycotina</taxon>
        <taxon>Sordariomycetes</taxon>
        <taxon>Sordariomycetidae</taxon>
        <taxon>Sordariales</taxon>
        <taxon>Chaetomiaceae</taxon>
        <taxon>Parachaetomium</taxon>
    </lineage>
</organism>
<evidence type="ECO:0000313" key="2">
    <source>
        <dbReference type="EMBL" id="KAK4041594.1"/>
    </source>
</evidence>
<reference evidence="3" key="1">
    <citation type="journal article" date="2023" name="Mol. Phylogenet. Evol.">
        <title>Genome-scale phylogeny and comparative genomics of the fungal order Sordariales.</title>
        <authorList>
            <person name="Hensen N."/>
            <person name="Bonometti L."/>
            <person name="Westerberg I."/>
            <person name="Brannstrom I.O."/>
            <person name="Guillou S."/>
            <person name="Cros-Aarteil S."/>
            <person name="Calhoun S."/>
            <person name="Haridas S."/>
            <person name="Kuo A."/>
            <person name="Mondo S."/>
            <person name="Pangilinan J."/>
            <person name="Riley R."/>
            <person name="LaButti K."/>
            <person name="Andreopoulos B."/>
            <person name="Lipzen A."/>
            <person name="Chen C."/>
            <person name="Yan M."/>
            <person name="Daum C."/>
            <person name="Ng V."/>
            <person name="Clum A."/>
            <person name="Steindorff A."/>
            <person name="Ohm R.A."/>
            <person name="Martin F."/>
            <person name="Silar P."/>
            <person name="Natvig D.O."/>
            <person name="Lalanne C."/>
            <person name="Gautier V."/>
            <person name="Ament-Velasquez S.L."/>
            <person name="Kruys A."/>
            <person name="Hutchinson M.I."/>
            <person name="Powell A.J."/>
            <person name="Barry K."/>
            <person name="Miller A.N."/>
            <person name="Grigoriev I.V."/>
            <person name="Debuchy R."/>
            <person name="Gladieux P."/>
            <person name="Hiltunen Thoren M."/>
            <person name="Johannesson H."/>
        </authorList>
    </citation>
    <scope>NUCLEOTIDE SEQUENCE [LARGE SCALE GENOMIC DNA]</scope>
    <source>
        <strain evidence="3">CBS 284.82</strain>
    </source>
</reference>
<accession>A0AAN6PM31</accession>
<feature type="region of interest" description="Disordered" evidence="1">
    <location>
        <begin position="443"/>
        <end position="534"/>
    </location>
</feature>
<evidence type="ECO:0000313" key="3">
    <source>
        <dbReference type="Proteomes" id="UP001303115"/>
    </source>
</evidence>
<feature type="compositionally biased region" description="Basic and acidic residues" evidence="1">
    <location>
        <begin position="504"/>
        <end position="520"/>
    </location>
</feature>
<keyword evidence="3" id="KW-1185">Reference proteome</keyword>